<comment type="caution">
    <text evidence="2">The sequence shown here is derived from an EMBL/GenBank/DDBJ whole genome shotgun (WGS) entry which is preliminary data.</text>
</comment>
<dbReference type="EMBL" id="NOVD01000001">
    <property type="protein sequence ID" value="PCK28942.1"/>
    <property type="molecule type" value="Genomic_DNA"/>
</dbReference>
<accession>A0A2A5JHW6</accession>
<feature type="domain" description="AbiEi antitoxin N-terminal" evidence="1">
    <location>
        <begin position="12"/>
        <end position="56"/>
    </location>
</feature>
<dbReference type="Proteomes" id="UP000230886">
    <property type="component" value="Unassembled WGS sequence"/>
</dbReference>
<evidence type="ECO:0000313" key="3">
    <source>
        <dbReference type="Proteomes" id="UP000230886"/>
    </source>
</evidence>
<dbReference type="InterPro" id="IPR025159">
    <property type="entry name" value="AbiEi_N"/>
</dbReference>
<gene>
    <name evidence="2" type="ORF">CHR55_00630</name>
</gene>
<dbReference type="RefSeq" id="WP_099696772.1">
    <property type="nucleotide sequence ID" value="NZ_NOVD01000001.1"/>
</dbReference>
<evidence type="ECO:0000259" key="1">
    <source>
        <dbReference type="Pfam" id="PF13338"/>
    </source>
</evidence>
<dbReference type="Pfam" id="PF13338">
    <property type="entry name" value="AbiEi_4"/>
    <property type="match status" value="1"/>
</dbReference>
<organism evidence="2 3">
    <name type="scientific">Rhodococcus qingshengii</name>
    <dbReference type="NCBI Taxonomy" id="334542"/>
    <lineage>
        <taxon>Bacteria</taxon>
        <taxon>Bacillati</taxon>
        <taxon>Actinomycetota</taxon>
        <taxon>Actinomycetes</taxon>
        <taxon>Mycobacteriales</taxon>
        <taxon>Nocardiaceae</taxon>
        <taxon>Rhodococcus</taxon>
        <taxon>Rhodococcus erythropolis group</taxon>
    </lineage>
</organism>
<name>A0A2A5JHW6_RHOSG</name>
<sequence>MTTSHVGSEFLRILDAQSGLVRQQQLSSFGYNRGMLRNFLDRGEWQRVLQGVYAVTAGPLTREMILNAAWLYGGPQAILSHDTAAEEWGMRRIDADKPVHVTVPYGKSARCQSATIRRVPARTSGALVRVGGVVHPGVVVHRSRAHRYIGVPSVIPRTSRADTAIDLATAESTARSAYVSLITTVTNARIPLNDVRRRIDERTPHRFKGALSDAVRLLADGVQSTLEYHYAVDVEQAHGLPSARRQSPVRVDGRTLYEDCDYSEVSVPLIVRLDGRWAHSMAEVAFRDRRRDNAAELAGRPRLVYGFDEVMKTPCQVAHEVETVLRRGGWVRTQSGACGTCAPFW</sequence>
<evidence type="ECO:0000313" key="2">
    <source>
        <dbReference type="EMBL" id="PCK28942.1"/>
    </source>
</evidence>
<protein>
    <recommendedName>
        <fullName evidence="1">AbiEi antitoxin N-terminal domain-containing protein</fullName>
    </recommendedName>
</protein>
<proteinExistence type="predicted"/>
<reference evidence="2 3" key="1">
    <citation type="submission" date="2017-07" db="EMBL/GenBank/DDBJ databases">
        <title>Draft sequence of Rhodococcus enclensis 23b-28.</title>
        <authorList>
            <person name="Besaury L."/>
            <person name="Sancelme M."/>
            <person name="Amato P."/>
            <person name="Lallement A."/>
            <person name="Delort A.-M."/>
        </authorList>
    </citation>
    <scope>NUCLEOTIDE SEQUENCE [LARGE SCALE GENOMIC DNA]</scope>
    <source>
        <strain evidence="2 3">23b-28</strain>
    </source>
</reference>
<dbReference type="AlphaFoldDB" id="A0A2A5JHW6"/>